<dbReference type="RefSeq" id="WP_404634001.1">
    <property type="nucleotide sequence ID" value="NZ_JADIKM010000003.1"/>
</dbReference>
<accession>A0ABW8JY20</accession>
<gene>
    <name evidence="1" type="ORF">ISP17_13575</name>
</gene>
<name>A0ABW8JY20_9GAMM</name>
<protein>
    <recommendedName>
        <fullName evidence="3">Antitoxin VbhA domain-containing protein</fullName>
    </recommendedName>
</protein>
<dbReference type="Proteomes" id="UP001620460">
    <property type="component" value="Unassembled WGS sequence"/>
</dbReference>
<organism evidence="1 2">
    <name type="scientific">Dyella ginsengisoli</name>
    <dbReference type="NCBI Taxonomy" id="363848"/>
    <lineage>
        <taxon>Bacteria</taxon>
        <taxon>Pseudomonadati</taxon>
        <taxon>Pseudomonadota</taxon>
        <taxon>Gammaproteobacteria</taxon>
        <taxon>Lysobacterales</taxon>
        <taxon>Rhodanobacteraceae</taxon>
        <taxon>Dyella</taxon>
    </lineage>
</organism>
<evidence type="ECO:0000313" key="1">
    <source>
        <dbReference type="EMBL" id="MFK2904986.1"/>
    </source>
</evidence>
<evidence type="ECO:0000313" key="2">
    <source>
        <dbReference type="Proteomes" id="UP001620460"/>
    </source>
</evidence>
<evidence type="ECO:0008006" key="3">
    <source>
        <dbReference type="Google" id="ProtNLM"/>
    </source>
</evidence>
<keyword evidence="2" id="KW-1185">Reference proteome</keyword>
<dbReference type="EMBL" id="JADIKM010000003">
    <property type="protein sequence ID" value="MFK2904986.1"/>
    <property type="molecule type" value="Genomic_DNA"/>
</dbReference>
<comment type="caution">
    <text evidence="1">The sequence shown here is derived from an EMBL/GenBank/DDBJ whole genome shotgun (WGS) entry which is preliminary data.</text>
</comment>
<reference evidence="1 2" key="1">
    <citation type="submission" date="2020-10" db="EMBL/GenBank/DDBJ databases">
        <title>Phylogeny of dyella-like bacteria.</title>
        <authorList>
            <person name="Fu J."/>
        </authorList>
    </citation>
    <scope>NUCLEOTIDE SEQUENCE [LARGE SCALE GENOMIC DNA]</scope>
    <source>
        <strain evidence="1 2">Gsoil3046</strain>
    </source>
</reference>
<sequence>MYEAATQPASAAGKVFAQMAHIAAHEVLTLRELRQRAVNDGVHSLGELNQLLDAMIAERSRFIGGGYPDVTGDAYEAADLERIARGAIHA</sequence>
<proteinExistence type="predicted"/>